<organism evidence="3 4">
    <name type="scientific">Mycoplasmopsis mustelae</name>
    <dbReference type="NCBI Taxonomy" id="171289"/>
    <lineage>
        <taxon>Bacteria</taxon>
        <taxon>Bacillati</taxon>
        <taxon>Mycoplasmatota</taxon>
        <taxon>Mycoplasmoidales</taxon>
        <taxon>Metamycoplasmataceae</taxon>
        <taxon>Mycoplasmopsis</taxon>
    </lineage>
</organism>
<keyword evidence="2" id="KW-0413">Isomerase</keyword>
<dbReference type="Pfam" id="PF00834">
    <property type="entry name" value="Ribul_P_3_epim"/>
    <property type="match status" value="1"/>
</dbReference>
<evidence type="ECO:0000256" key="1">
    <source>
        <dbReference type="ARBA" id="ARBA00022723"/>
    </source>
</evidence>
<name>A0A4R7UDW1_9BACT</name>
<protein>
    <submittedName>
        <fullName evidence="3">Ribulose-5-phosphate 3-epimerase</fullName>
    </submittedName>
</protein>
<accession>A0A4R7UDW1</accession>
<sequence>MKYSQSFCAINTFNSIDILDKLIKNGTKHIHIDFMDGYFVDNFGATYQQVEFLIKRYPNVHFDAHLMLEKPLNFINKLVNLGFHTIFLPSESVNIKIFKQLLNDYPTTTFGIMIEAKDHPKDFVEIINLSTKILVMTINIIGGTGQELNLTLLNKVKEIKEIKHNIIVFSDGGLRKHNAKDFYINKVDIAVGGSIIFSFEKIKEFSTWWKENF</sequence>
<dbReference type="GO" id="GO:0005975">
    <property type="term" value="P:carbohydrate metabolic process"/>
    <property type="evidence" value="ECO:0007669"/>
    <property type="project" value="InterPro"/>
</dbReference>
<dbReference type="GO" id="GO:0046872">
    <property type="term" value="F:metal ion binding"/>
    <property type="evidence" value="ECO:0007669"/>
    <property type="project" value="UniProtKB-KW"/>
</dbReference>
<dbReference type="EMBL" id="SOCN01000002">
    <property type="protein sequence ID" value="TDV23532.1"/>
    <property type="molecule type" value="Genomic_DNA"/>
</dbReference>
<gene>
    <name evidence="3" type="ORF">BCF59_0523</name>
</gene>
<dbReference type="SUPFAM" id="SSF51366">
    <property type="entry name" value="Ribulose-phoshate binding barrel"/>
    <property type="match status" value="1"/>
</dbReference>
<comment type="caution">
    <text evidence="3">The sequence shown here is derived from an EMBL/GenBank/DDBJ whole genome shotgun (WGS) entry which is preliminary data.</text>
</comment>
<keyword evidence="1" id="KW-0479">Metal-binding</keyword>
<evidence type="ECO:0000256" key="2">
    <source>
        <dbReference type="ARBA" id="ARBA00023235"/>
    </source>
</evidence>
<proteinExistence type="predicted"/>
<dbReference type="InterPro" id="IPR011060">
    <property type="entry name" value="RibuloseP-bd_barrel"/>
</dbReference>
<dbReference type="InterPro" id="IPR013785">
    <property type="entry name" value="Aldolase_TIM"/>
</dbReference>
<evidence type="ECO:0000313" key="3">
    <source>
        <dbReference type="EMBL" id="TDV23532.1"/>
    </source>
</evidence>
<dbReference type="Proteomes" id="UP000295757">
    <property type="component" value="Unassembled WGS sequence"/>
</dbReference>
<dbReference type="GO" id="GO:0016857">
    <property type="term" value="F:racemase and epimerase activity, acting on carbohydrates and derivatives"/>
    <property type="evidence" value="ECO:0007669"/>
    <property type="project" value="InterPro"/>
</dbReference>
<keyword evidence="4" id="KW-1185">Reference proteome</keyword>
<dbReference type="PANTHER" id="PTHR11749">
    <property type="entry name" value="RIBULOSE-5-PHOSPHATE-3-EPIMERASE"/>
    <property type="match status" value="1"/>
</dbReference>
<dbReference type="RefSeq" id="WP_134110950.1">
    <property type="nucleotide sequence ID" value="NZ_SOCN01000002.1"/>
</dbReference>
<reference evidence="3 4" key="1">
    <citation type="submission" date="2019-03" db="EMBL/GenBank/DDBJ databases">
        <title>Genomic Encyclopedia of Archaeal and Bacterial Type Strains, Phase II (KMG-II): from individual species to whole genera.</title>
        <authorList>
            <person name="Goeker M."/>
        </authorList>
    </citation>
    <scope>NUCLEOTIDE SEQUENCE [LARGE SCALE GENOMIC DNA]</scope>
    <source>
        <strain evidence="3 4">ATCC 35214</strain>
    </source>
</reference>
<dbReference type="InterPro" id="IPR000056">
    <property type="entry name" value="Ribul_P_3_epim-like"/>
</dbReference>
<dbReference type="Gene3D" id="3.20.20.70">
    <property type="entry name" value="Aldolase class I"/>
    <property type="match status" value="1"/>
</dbReference>
<evidence type="ECO:0000313" key="4">
    <source>
        <dbReference type="Proteomes" id="UP000295757"/>
    </source>
</evidence>
<dbReference type="OrthoDB" id="398423at2"/>
<dbReference type="AlphaFoldDB" id="A0A4R7UDW1"/>